<evidence type="ECO:0000313" key="3">
    <source>
        <dbReference type="Proteomes" id="UP000005273"/>
    </source>
</evidence>
<feature type="domain" description="BFN" evidence="1">
    <location>
        <begin position="5"/>
        <end position="135"/>
    </location>
</feature>
<dbReference type="PANTHER" id="PTHR15160:SF1">
    <property type="entry name" value="VON HIPPEL-LINDAU DISEASE TUMOR SUPPRESSOR"/>
    <property type="match status" value="1"/>
</dbReference>
<dbReference type="InterPro" id="IPR003729">
    <property type="entry name" value="Bi_nuclease_dom"/>
</dbReference>
<name>A0A0T5XDB4_9BACT</name>
<organism evidence="2 3">
    <name type="scientific">Acetomicrobium hydrogeniformans ATCC BAA-1850</name>
    <dbReference type="NCBI Taxonomy" id="592015"/>
    <lineage>
        <taxon>Bacteria</taxon>
        <taxon>Thermotogati</taxon>
        <taxon>Synergistota</taxon>
        <taxon>Synergistia</taxon>
        <taxon>Synergistales</taxon>
        <taxon>Acetomicrobiaceae</taxon>
        <taxon>Acetomicrobium</taxon>
    </lineage>
</organism>
<dbReference type="Proteomes" id="UP000005273">
    <property type="component" value="Unassembled WGS sequence"/>
</dbReference>
<reference evidence="3" key="1">
    <citation type="submission" date="2012-09" db="EMBL/GenBank/DDBJ databases">
        <authorList>
            <person name="Weinstock G."/>
            <person name="Sodergren E."/>
            <person name="Clifton S."/>
            <person name="Fulton L."/>
            <person name="Fulton B."/>
            <person name="Courtney L."/>
            <person name="Fronick C."/>
            <person name="Harrison M."/>
            <person name="Strong C."/>
            <person name="Farmer C."/>
            <person name="Delehaunty K."/>
            <person name="Markovic C."/>
            <person name="Hall O."/>
            <person name="Minx P."/>
            <person name="Tomlinson C."/>
            <person name="Mitreva M."/>
            <person name="Nelson J."/>
            <person name="Hou S."/>
            <person name="Wollam A."/>
            <person name="Pepin K.H."/>
            <person name="Johnson M."/>
            <person name="Bhonagiri V."/>
            <person name="Nash W.E."/>
            <person name="Suruliraj S."/>
            <person name="Warren W."/>
            <person name="Chinwalla A."/>
            <person name="Mardis E.R."/>
            <person name="Wilson R.K."/>
        </authorList>
    </citation>
    <scope>NUCLEOTIDE SEQUENCE [LARGE SCALE GENOMIC DNA]</scope>
    <source>
        <strain evidence="3">OS1</strain>
    </source>
</reference>
<dbReference type="PANTHER" id="PTHR15160">
    <property type="entry name" value="VON HIPPEL-LINDAU PROTEIN"/>
    <property type="match status" value="1"/>
</dbReference>
<dbReference type="EMBL" id="ACJX03000001">
    <property type="protein sequence ID" value="KRT36313.1"/>
    <property type="molecule type" value="Genomic_DNA"/>
</dbReference>
<gene>
    <name evidence="2" type="ORF">HMPREF1705_03589</name>
</gene>
<dbReference type="STRING" id="592015.HMPREF1705_03589"/>
<protein>
    <recommendedName>
        <fullName evidence="1">BFN domain-containing protein</fullName>
    </recommendedName>
</protein>
<dbReference type="Pfam" id="PF02577">
    <property type="entry name" value="BFN_dom"/>
    <property type="match status" value="1"/>
</dbReference>
<dbReference type="AlphaFoldDB" id="A0A0T5XDB4"/>
<dbReference type="SUPFAM" id="SSF103256">
    <property type="entry name" value="Hypothetical protein TM0160"/>
    <property type="match status" value="1"/>
</dbReference>
<evidence type="ECO:0000313" key="2">
    <source>
        <dbReference type="EMBL" id="KRT36313.1"/>
    </source>
</evidence>
<dbReference type="InterPro" id="IPR036104">
    <property type="entry name" value="BFN_sf"/>
</dbReference>
<keyword evidence="3" id="KW-1185">Reference proteome</keyword>
<sequence length="142" mass="15931">MFDNNIEVFVKGIAVDEDNNHIVMLSDKEETKVLPIVIGPVEAMAILMNLQGVTPSRPLTHNLLRNLLDLLGAEVEQVIINNIKDNVYYANLYLRHKSYTYEVDSRPSDAIALAVAYNAPIYMDIKLTEFTVNSSDLNVGHN</sequence>
<evidence type="ECO:0000259" key="1">
    <source>
        <dbReference type="PROSITE" id="PS51658"/>
    </source>
</evidence>
<comment type="caution">
    <text evidence="2">The sequence shown here is derived from an EMBL/GenBank/DDBJ whole genome shotgun (WGS) entry which is preliminary data.</text>
</comment>
<accession>A0A0T5XDB4</accession>
<dbReference type="RefSeq" id="WP_009200998.1">
    <property type="nucleotide sequence ID" value="NZ_ACJX03000001.1"/>
</dbReference>
<dbReference type="eggNOG" id="COG1259">
    <property type="taxonomic scope" value="Bacteria"/>
</dbReference>
<proteinExistence type="predicted"/>
<dbReference type="PROSITE" id="PS51658">
    <property type="entry name" value="BFN"/>
    <property type="match status" value="1"/>
</dbReference>
<dbReference type="OrthoDB" id="9788698at2"/>
<dbReference type="GO" id="GO:0004518">
    <property type="term" value="F:nuclease activity"/>
    <property type="evidence" value="ECO:0007669"/>
    <property type="project" value="InterPro"/>
</dbReference>
<dbReference type="Gene3D" id="3.10.690.10">
    <property type="entry name" value="Bifunctional nuclease domain"/>
    <property type="match status" value="1"/>
</dbReference>